<sequence length="520" mass="57862">MSGDKSKNLKLHLFNQNSGVTMNELNENFEVLDQREAVINLGLGVIPENFPKLPGEVGDEGFLQRAIDYAEANEQNVTLSPRKYILHDTLYYNWARINGNGATLSLTTADKPILMHRVLRDKTSGITARGLLENLIFEGNVENPNNHGLYCISYWSIYQNLEFINIGGRAIYMSHKHEDGTILATGTLIENKFLNIIVRSSGDTAIFLGEADNNKITDGVLNNIIVATDAWAAIDIGSAAGWHINGVHTYGIQTWSLNIENGFNTTIDNIYIEQFREVGINLGRLQRNVILSNVNIDGTYSNDGSSFIRIDKSSWVDVGDTSLSITNLNMFHEGQNKNAYAFGMINPVNISATNVQTSGLNKGNIILPELDDDNIQISSSFSMKGDLSEEGDLLLYNDRQLKICDYQNFGHQEKHSLTFKLPPTWDYGKIIARIVIDSSWYDNGYKVASWEGTVYISRKSARDTIAVYVRNIYAPEGFKVNPVVTVTKIDQSNATMNVAFTQRDKAGTGVVAVDYIVCKV</sequence>
<evidence type="ECO:0008006" key="3">
    <source>
        <dbReference type="Google" id="ProtNLM"/>
    </source>
</evidence>
<keyword evidence="2" id="KW-1185">Reference proteome</keyword>
<organism evidence="1 2">
    <name type="scientific">Lysinibacillus halotolerans</name>
    <dbReference type="NCBI Taxonomy" id="1368476"/>
    <lineage>
        <taxon>Bacteria</taxon>
        <taxon>Bacillati</taxon>
        <taxon>Bacillota</taxon>
        <taxon>Bacilli</taxon>
        <taxon>Bacillales</taxon>
        <taxon>Bacillaceae</taxon>
        <taxon>Lysinibacillus</taxon>
    </lineage>
</organism>
<protein>
    <recommendedName>
        <fullName evidence="3">Pectate lyase superfamily protein domain-containing protein</fullName>
    </recommendedName>
</protein>
<evidence type="ECO:0000313" key="1">
    <source>
        <dbReference type="EMBL" id="RNC97355.1"/>
    </source>
</evidence>
<name>A0A3M8H4I3_9BACI</name>
<accession>A0A3M8H4I3</accession>
<reference evidence="1 2" key="1">
    <citation type="journal article" date="2014" name="Int. J. Syst. Evol. Microbiol.">
        <title>Lysinibacillus halotolerans sp. nov., isolated from saline-alkaline soil.</title>
        <authorList>
            <person name="Kong D."/>
            <person name="Wang Y."/>
            <person name="Zhao B."/>
            <person name="Li Y."/>
            <person name="Song J."/>
            <person name="Zhai Y."/>
            <person name="Zhang C."/>
            <person name="Wang H."/>
            <person name="Chen X."/>
            <person name="Zhao B."/>
            <person name="Ruan Z."/>
        </authorList>
    </citation>
    <scope>NUCLEOTIDE SEQUENCE [LARGE SCALE GENOMIC DNA]</scope>
    <source>
        <strain evidence="1 2">MCCC 1A12703</strain>
    </source>
</reference>
<dbReference type="InterPro" id="IPR011050">
    <property type="entry name" value="Pectin_lyase_fold/virulence"/>
</dbReference>
<gene>
    <name evidence="1" type="ORF">EC501_15705</name>
</gene>
<comment type="caution">
    <text evidence="1">The sequence shown here is derived from an EMBL/GenBank/DDBJ whole genome shotgun (WGS) entry which is preliminary data.</text>
</comment>
<proteinExistence type="predicted"/>
<dbReference type="OrthoDB" id="3666425at2"/>
<dbReference type="EMBL" id="RHLQ01000052">
    <property type="protein sequence ID" value="RNC97355.1"/>
    <property type="molecule type" value="Genomic_DNA"/>
</dbReference>
<evidence type="ECO:0000313" key="2">
    <source>
        <dbReference type="Proteomes" id="UP000279909"/>
    </source>
</evidence>
<dbReference type="RefSeq" id="WP_122973293.1">
    <property type="nucleotide sequence ID" value="NZ_RHLQ01000052.1"/>
</dbReference>
<dbReference type="Proteomes" id="UP000279909">
    <property type="component" value="Unassembled WGS sequence"/>
</dbReference>
<dbReference type="AlphaFoldDB" id="A0A3M8H4I3"/>
<dbReference type="SUPFAM" id="SSF51126">
    <property type="entry name" value="Pectin lyase-like"/>
    <property type="match status" value="1"/>
</dbReference>